<sequence>MNKKMDLAGVRIDDYSVREAMRKIEIFLNNECMNTVETITMKTIVAAGKDESVRECLEKMDLVMAADKEILELAGILQQERIREIEEKEFFYEFMKRALRNHQNFFLLSQTEGEMEELVEFLSQLYGDRIQICGQYAFENCQGDEADIVNEINSVSPKIILSILPTPEQEHFLHRHQGMFNAKIWYGISEEYDVMESNKGLKSWLKKKRYGYQLRQKVQSHENPEEEN</sequence>
<reference evidence="3" key="1">
    <citation type="journal article" date="2021" name="PeerJ">
        <title>Extensive microbial diversity within the chicken gut microbiome revealed by metagenomics and culture.</title>
        <authorList>
            <person name="Gilroy R."/>
            <person name="Ravi A."/>
            <person name="Getino M."/>
            <person name="Pursley I."/>
            <person name="Horton D.L."/>
            <person name="Alikhan N.F."/>
            <person name="Baker D."/>
            <person name="Gharbi K."/>
            <person name="Hall N."/>
            <person name="Watson M."/>
            <person name="Adriaenssens E.M."/>
            <person name="Foster-Nyarko E."/>
            <person name="Jarju S."/>
            <person name="Secka A."/>
            <person name="Antonio M."/>
            <person name="Oren A."/>
            <person name="Chaudhuri R.R."/>
            <person name="La Ragione R."/>
            <person name="Hildebrand F."/>
            <person name="Pallen M.J."/>
        </authorList>
    </citation>
    <scope>NUCLEOTIDE SEQUENCE</scope>
    <source>
        <strain evidence="3">CHK192-9172</strain>
    </source>
</reference>
<evidence type="ECO:0000256" key="2">
    <source>
        <dbReference type="ARBA" id="ARBA00022679"/>
    </source>
</evidence>
<evidence type="ECO:0000313" key="4">
    <source>
        <dbReference type="Proteomes" id="UP000824024"/>
    </source>
</evidence>
<dbReference type="Proteomes" id="UP000824024">
    <property type="component" value="Unassembled WGS sequence"/>
</dbReference>
<evidence type="ECO:0000256" key="1">
    <source>
        <dbReference type="ARBA" id="ARBA00022676"/>
    </source>
</evidence>
<dbReference type="PANTHER" id="PTHR34136">
    <property type="match status" value="1"/>
</dbReference>
<dbReference type="EMBL" id="DXCH01000033">
    <property type="protein sequence ID" value="HIZ06531.1"/>
    <property type="molecule type" value="Genomic_DNA"/>
</dbReference>
<comment type="caution">
    <text evidence="3">The sequence shown here is derived from an EMBL/GenBank/DDBJ whole genome shotgun (WGS) entry which is preliminary data.</text>
</comment>
<dbReference type="GO" id="GO:0016758">
    <property type="term" value="F:hexosyltransferase activity"/>
    <property type="evidence" value="ECO:0007669"/>
    <property type="project" value="TreeGrafter"/>
</dbReference>
<dbReference type="Pfam" id="PF03808">
    <property type="entry name" value="Glyco_tran_WecG"/>
    <property type="match status" value="1"/>
</dbReference>
<dbReference type="InterPro" id="IPR004629">
    <property type="entry name" value="WecG_TagA_CpsF"/>
</dbReference>
<evidence type="ECO:0000313" key="3">
    <source>
        <dbReference type="EMBL" id="HIZ06531.1"/>
    </source>
</evidence>
<dbReference type="EC" id="2.4.1.-" evidence="3"/>
<dbReference type="AlphaFoldDB" id="A0A9D2D151"/>
<organism evidence="3 4">
    <name type="scientific">Candidatus Eubacterium avistercoris</name>
    <dbReference type="NCBI Taxonomy" id="2838567"/>
    <lineage>
        <taxon>Bacteria</taxon>
        <taxon>Bacillati</taxon>
        <taxon>Bacillota</taxon>
        <taxon>Clostridia</taxon>
        <taxon>Eubacteriales</taxon>
        <taxon>Eubacteriaceae</taxon>
        <taxon>Eubacterium</taxon>
    </lineage>
</organism>
<keyword evidence="1 3" id="KW-0328">Glycosyltransferase</keyword>
<keyword evidence="2 3" id="KW-0808">Transferase</keyword>
<name>A0A9D2D151_9FIRM</name>
<gene>
    <name evidence="3" type="ORF">IAA08_01190</name>
</gene>
<reference evidence="3" key="2">
    <citation type="submission" date="2021-04" db="EMBL/GenBank/DDBJ databases">
        <authorList>
            <person name="Gilroy R."/>
        </authorList>
    </citation>
    <scope>NUCLEOTIDE SEQUENCE</scope>
    <source>
        <strain evidence="3">CHK192-9172</strain>
    </source>
</reference>
<proteinExistence type="predicted"/>
<accession>A0A9D2D151</accession>
<dbReference type="PANTHER" id="PTHR34136:SF1">
    <property type="entry name" value="UDP-N-ACETYL-D-MANNOSAMINURONIC ACID TRANSFERASE"/>
    <property type="match status" value="1"/>
</dbReference>
<protein>
    <submittedName>
        <fullName evidence="3">WecB/TagA/CpsF family glycosyltransferase</fullName>
        <ecNumber evidence="3">2.4.1.-</ecNumber>
    </submittedName>
</protein>